<evidence type="ECO:0000256" key="1">
    <source>
        <dbReference type="ARBA" id="ARBA00004970"/>
    </source>
</evidence>
<dbReference type="GO" id="GO:0004401">
    <property type="term" value="F:histidinol-phosphatase activity"/>
    <property type="evidence" value="ECO:0007669"/>
    <property type="project" value="UniProtKB-UniRule"/>
</dbReference>
<dbReference type="InterPro" id="IPR010140">
    <property type="entry name" value="Histidinol_P_phosphatase_HisJ"/>
</dbReference>
<name>A0A076FAQ7_9BACT</name>
<evidence type="ECO:0000256" key="2">
    <source>
        <dbReference type="ARBA" id="ARBA00009152"/>
    </source>
</evidence>
<reference evidence="11" key="1">
    <citation type="journal article" date="2014" name="Genome Announc.">
        <title>Complete Genome Sequence of Campylobacter iguaniorum Strain 1485ET, Isolated from a Bearded Dragon (Pogona vitticeps).</title>
        <authorList>
            <person name="Gilbert M.J."/>
            <person name="Miller W.G."/>
            <person name="Yee E."/>
            <person name="Kik M."/>
            <person name="Wagenaar J.A."/>
            <person name="Duim B."/>
        </authorList>
    </citation>
    <scope>NUCLEOTIDE SEQUENCE [LARGE SCALE GENOMIC DNA]</scope>
    <source>
        <strain evidence="11">1485E</strain>
    </source>
</reference>
<dbReference type="NCBIfam" id="TIGR01856">
    <property type="entry name" value="hisJ_fam"/>
    <property type="match status" value="1"/>
</dbReference>
<evidence type="ECO:0000256" key="5">
    <source>
        <dbReference type="ARBA" id="ARBA00022801"/>
    </source>
</evidence>
<dbReference type="PANTHER" id="PTHR21039">
    <property type="entry name" value="HISTIDINOL PHOSPHATASE-RELATED"/>
    <property type="match status" value="1"/>
</dbReference>
<dbReference type="EC" id="3.1.3.15" evidence="3 8"/>
<keyword evidence="11" id="KW-1185">Reference proteome</keyword>
<dbReference type="PANTHER" id="PTHR21039:SF0">
    <property type="entry name" value="HISTIDINOL-PHOSPHATASE"/>
    <property type="match status" value="1"/>
</dbReference>
<dbReference type="NCBIfam" id="NF005596">
    <property type="entry name" value="PRK07328.1"/>
    <property type="match status" value="1"/>
</dbReference>
<dbReference type="EMBL" id="CP009043">
    <property type="protein sequence ID" value="AII14572.1"/>
    <property type="molecule type" value="Genomic_DNA"/>
</dbReference>
<evidence type="ECO:0000259" key="9">
    <source>
        <dbReference type="Pfam" id="PF02811"/>
    </source>
</evidence>
<dbReference type="GO" id="GO:0000105">
    <property type="term" value="P:L-histidine biosynthetic process"/>
    <property type="evidence" value="ECO:0007669"/>
    <property type="project" value="UniProtKB-UniRule"/>
</dbReference>
<sequence>MKIDLHNHTTLCNHAEGSPLQYAGKAYEMGCKFYGFSDHNPMKFDEKYRMKFEEMSLYKSMIDEVRSQFSGKMEVLFGYEVDFLPGFMDERVLGAKCDHLIGSVHFLNGWGFDNPEFIGGYKNKDIDQIWSEYFEAITALAKCGKFDIVGHIDLIKVFNFKPKKDMKILATPALQAIKRANLVIELNSAGFRKPVGELYPGDEILGLMAELEIPITFSSDAHSVEQVGQNMEKTVQKAIEFGYKKAAIFKNRDREMIEI</sequence>
<dbReference type="PATRIC" id="fig|1244531.5.peg.723"/>
<comment type="pathway">
    <text evidence="1 8">Amino-acid biosynthesis; L-histidine biosynthesis; L-histidine from 5-phospho-alpha-D-ribose 1-diphosphate: step 8/9.</text>
</comment>
<protein>
    <recommendedName>
        <fullName evidence="3 8">Histidinol-phosphatase</fullName>
        <shortName evidence="8">HolPase</shortName>
        <ecNumber evidence="3 8">3.1.3.15</ecNumber>
    </recommendedName>
</protein>
<evidence type="ECO:0000256" key="3">
    <source>
        <dbReference type="ARBA" id="ARBA00013085"/>
    </source>
</evidence>
<dbReference type="HOGENOM" id="CLU_054611_2_0_7"/>
<dbReference type="GO" id="GO:0005737">
    <property type="term" value="C:cytoplasm"/>
    <property type="evidence" value="ECO:0007669"/>
    <property type="project" value="TreeGrafter"/>
</dbReference>
<dbReference type="Pfam" id="PF02811">
    <property type="entry name" value="PHP"/>
    <property type="match status" value="1"/>
</dbReference>
<dbReference type="Proteomes" id="UP000028486">
    <property type="component" value="Chromosome"/>
</dbReference>
<keyword evidence="6 8" id="KW-0368">Histidine biosynthesis</keyword>
<evidence type="ECO:0000256" key="4">
    <source>
        <dbReference type="ARBA" id="ARBA00022605"/>
    </source>
</evidence>
<evidence type="ECO:0000313" key="11">
    <source>
        <dbReference type="Proteomes" id="UP000028486"/>
    </source>
</evidence>
<dbReference type="AlphaFoldDB" id="A0A076FAQ7"/>
<dbReference type="STRING" id="1244531.CIG2463D_0727"/>
<dbReference type="OrthoDB" id="9775255at2"/>
<evidence type="ECO:0000256" key="6">
    <source>
        <dbReference type="ARBA" id="ARBA00023102"/>
    </source>
</evidence>
<dbReference type="SUPFAM" id="SSF89550">
    <property type="entry name" value="PHP domain-like"/>
    <property type="match status" value="1"/>
</dbReference>
<dbReference type="InterPro" id="IPR004013">
    <property type="entry name" value="PHP_dom"/>
</dbReference>
<dbReference type="UniPathway" id="UPA00031">
    <property type="reaction ID" value="UER00013"/>
</dbReference>
<dbReference type="KEGG" id="caj:CIG1485E_0726"/>
<evidence type="ECO:0000256" key="7">
    <source>
        <dbReference type="ARBA" id="ARBA00049158"/>
    </source>
</evidence>
<dbReference type="InterPro" id="IPR016195">
    <property type="entry name" value="Pol/histidinol_Pase-like"/>
</dbReference>
<keyword evidence="4 8" id="KW-0028">Amino-acid biosynthesis</keyword>
<gene>
    <name evidence="10" type="primary">hisJ</name>
    <name evidence="10" type="ORF">CIG1485E_0726</name>
</gene>
<accession>A0A076FAQ7</accession>
<evidence type="ECO:0000313" key="10">
    <source>
        <dbReference type="EMBL" id="AII14572.1"/>
    </source>
</evidence>
<dbReference type="eggNOG" id="COG1387">
    <property type="taxonomic scope" value="Bacteria"/>
</dbReference>
<organism evidence="10 11">
    <name type="scientific">Campylobacter iguaniorum</name>
    <dbReference type="NCBI Taxonomy" id="1244531"/>
    <lineage>
        <taxon>Bacteria</taxon>
        <taxon>Pseudomonadati</taxon>
        <taxon>Campylobacterota</taxon>
        <taxon>Epsilonproteobacteria</taxon>
        <taxon>Campylobacterales</taxon>
        <taxon>Campylobacteraceae</taxon>
        <taxon>Campylobacter</taxon>
    </lineage>
</organism>
<comment type="catalytic activity">
    <reaction evidence="7 8">
        <text>L-histidinol phosphate + H2O = L-histidinol + phosphate</text>
        <dbReference type="Rhea" id="RHEA:14465"/>
        <dbReference type="ChEBI" id="CHEBI:15377"/>
        <dbReference type="ChEBI" id="CHEBI:43474"/>
        <dbReference type="ChEBI" id="CHEBI:57699"/>
        <dbReference type="ChEBI" id="CHEBI:57980"/>
        <dbReference type="EC" id="3.1.3.15"/>
    </reaction>
</comment>
<dbReference type="Gene3D" id="3.20.20.140">
    <property type="entry name" value="Metal-dependent hydrolases"/>
    <property type="match status" value="1"/>
</dbReference>
<comment type="similarity">
    <text evidence="2 8">Belongs to the PHP hydrolase family. HisK subfamily.</text>
</comment>
<dbReference type="CDD" id="cd12110">
    <property type="entry name" value="PHP_HisPPase_Hisj_like"/>
    <property type="match status" value="1"/>
</dbReference>
<feature type="domain" description="PHP" evidence="9">
    <location>
        <begin position="4"/>
        <end position="189"/>
    </location>
</feature>
<proteinExistence type="inferred from homology"/>
<dbReference type="RefSeq" id="WP_038453787.1">
    <property type="nucleotide sequence ID" value="NZ_CP009043.1"/>
</dbReference>
<keyword evidence="5 8" id="KW-0378">Hydrolase</keyword>
<evidence type="ECO:0000256" key="8">
    <source>
        <dbReference type="RuleBase" id="RU366003"/>
    </source>
</evidence>